<evidence type="ECO:0000313" key="3">
    <source>
        <dbReference type="Proteomes" id="UP001460270"/>
    </source>
</evidence>
<dbReference type="AlphaFoldDB" id="A0AAW0NR09"/>
<comment type="caution">
    <text evidence="2">The sequence shown here is derived from an EMBL/GenBank/DDBJ whole genome shotgun (WGS) entry which is preliminary data.</text>
</comment>
<proteinExistence type="predicted"/>
<evidence type="ECO:0000256" key="1">
    <source>
        <dbReference type="SAM" id="MobiDB-lite"/>
    </source>
</evidence>
<feature type="compositionally biased region" description="Pro residues" evidence="1">
    <location>
        <begin position="168"/>
        <end position="184"/>
    </location>
</feature>
<name>A0AAW0NR09_9GOBI</name>
<evidence type="ECO:0000313" key="2">
    <source>
        <dbReference type="EMBL" id="KAK7906762.1"/>
    </source>
</evidence>
<organism evidence="2 3">
    <name type="scientific">Mugilogobius chulae</name>
    <name type="common">yellowstripe goby</name>
    <dbReference type="NCBI Taxonomy" id="88201"/>
    <lineage>
        <taxon>Eukaryota</taxon>
        <taxon>Metazoa</taxon>
        <taxon>Chordata</taxon>
        <taxon>Craniata</taxon>
        <taxon>Vertebrata</taxon>
        <taxon>Euteleostomi</taxon>
        <taxon>Actinopterygii</taxon>
        <taxon>Neopterygii</taxon>
        <taxon>Teleostei</taxon>
        <taxon>Neoteleostei</taxon>
        <taxon>Acanthomorphata</taxon>
        <taxon>Gobiaria</taxon>
        <taxon>Gobiiformes</taxon>
        <taxon>Gobioidei</taxon>
        <taxon>Gobiidae</taxon>
        <taxon>Gobionellinae</taxon>
        <taxon>Mugilogobius</taxon>
    </lineage>
</organism>
<feature type="region of interest" description="Disordered" evidence="1">
    <location>
        <begin position="75"/>
        <end position="97"/>
    </location>
</feature>
<reference evidence="3" key="1">
    <citation type="submission" date="2024-04" db="EMBL/GenBank/DDBJ databases">
        <title>Salinicola lusitanus LLJ914,a marine bacterium isolated from the Okinawa Trough.</title>
        <authorList>
            <person name="Li J."/>
        </authorList>
    </citation>
    <scope>NUCLEOTIDE SEQUENCE [LARGE SCALE GENOMIC DNA]</scope>
</reference>
<feature type="region of interest" description="Disordered" evidence="1">
    <location>
        <begin position="160"/>
        <end position="184"/>
    </location>
</feature>
<keyword evidence="3" id="KW-1185">Reference proteome</keyword>
<accession>A0AAW0NR09</accession>
<dbReference type="EMBL" id="JBBPFD010000011">
    <property type="protein sequence ID" value="KAK7906762.1"/>
    <property type="molecule type" value="Genomic_DNA"/>
</dbReference>
<gene>
    <name evidence="2" type="ORF">WMY93_015374</name>
</gene>
<protein>
    <submittedName>
        <fullName evidence="2">Uncharacterized protein</fullName>
    </submittedName>
</protein>
<dbReference type="Proteomes" id="UP001460270">
    <property type="component" value="Unassembled WGS sequence"/>
</dbReference>
<sequence>MRPETSTCEPCMGLRARPTPGQDTQLRLIPHHSQHSTAHYGPIDLNRSKVDAETALVKKSLCAILCSEAGTEREKSCSRVSSTTAPLPAEESVGDTDSTGHLILTSSPLLACTSCLIVPPPTAPAPPAKTLTEPNLQLHLLLQLSPDRAKPQLHVPPAKALTNQTSNCPPPAKTLTNKPPPAPPAKILTEPNLQLHLLLQLRP</sequence>